<dbReference type="RefSeq" id="WP_285662998.1">
    <property type="nucleotide sequence ID" value="NZ_BSTX01000002.1"/>
</dbReference>
<evidence type="ECO:0000313" key="9">
    <source>
        <dbReference type="EMBL" id="GLZ77817.1"/>
    </source>
</evidence>
<evidence type="ECO:0000256" key="7">
    <source>
        <dbReference type="SAM" id="Phobius"/>
    </source>
</evidence>
<feature type="domain" description="Major facilitator superfamily (MFS) profile" evidence="8">
    <location>
        <begin position="4"/>
        <end position="361"/>
    </location>
</feature>
<evidence type="ECO:0000256" key="3">
    <source>
        <dbReference type="ARBA" id="ARBA00022692"/>
    </source>
</evidence>
<keyword evidence="3 7" id="KW-0812">Transmembrane</keyword>
<evidence type="ECO:0000256" key="2">
    <source>
        <dbReference type="ARBA" id="ARBA00022475"/>
    </source>
</evidence>
<organism evidence="9 10">
    <name type="scientific">Actinorhabdospora filicis</name>
    <dbReference type="NCBI Taxonomy" id="1785913"/>
    <lineage>
        <taxon>Bacteria</taxon>
        <taxon>Bacillati</taxon>
        <taxon>Actinomycetota</taxon>
        <taxon>Actinomycetes</taxon>
        <taxon>Micromonosporales</taxon>
        <taxon>Micromonosporaceae</taxon>
        <taxon>Actinorhabdospora</taxon>
    </lineage>
</organism>
<feature type="region of interest" description="Disordered" evidence="6">
    <location>
        <begin position="361"/>
        <end position="381"/>
    </location>
</feature>
<feature type="transmembrane region" description="Helical" evidence="7">
    <location>
        <begin position="230"/>
        <end position="249"/>
    </location>
</feature>
<evidence type="ECO:0000256" key="4">
    <source>
        <dbReference type="ARBA" id="ARBA00022989"/>
    </source>
</evidence>
<dbReference type="GO" id="GO:0005886">
    <property type="term" value="C:plasma membrane"/>
    <property type="evidence" value="ECO:0007669"/>
    <property type="project" value="UniProtKB-SubCell"/>
</dbReference>
<evidence type="ECO:0000256" key="5">
    <source>
        <dbReference type="ARBA" id="ARBA00023136"/>
    </source>
</evidence>
<keyword evidence="2" id="KW-1003">Cell membrane</keyword>
<dbReference type="Gene3D" id="1.20.1250.20">
    <property type="entry name" value="MFS general substrate transporter like domains"/>
    <property type="match status" value="1"/>
</dbReference>
<dbReference type="Proteomes" id="UP001165079">
    <property type="component" value="Unassembled WGS sequence"/>
</dbReference>
<dbReference type="Pfam" id="PF07690">
    <property type="entry name" value="MFS_1"/>
    <property type="match status" value="1"/>
</dbReference>
<dbReference type="InterPro" id="IPR020846">
    <property type="entry name" value="MFS_dom"/>
</dbReference>
<feature type="transmembrane region" description="Helical" evidence="7">
    <location>
        <begin position="256"/>
        <end position="272"/>
    </location>
</feature>
<feature type="transmembrane region" description="Helical" evidence="7">
    <location>
        <begin position="70"/>
        <end position="93"/>
    </location>
</feature>
<feature type="transmembrane region" description="Helical" evidence="7">
    <location>
        <begin position="278"/>
        <end position="296"/>
    </location>
</feature>
<feature type="transmembrane region" description="Helical" evidence="7">
    <location>
        <begin position="308"/>
        <end position="328"/>
    </location>
</feature>
<evidence type="ECO:0000259" key="8">
    <source>
        <dbReference type="PROSITE" id="PS50850"/>
    </source>
</evidence>
<keyword evidence="5 7" id="KW-0472">Membrane</keyword>
<dbReference type="NCBIfam" id="NF033135">
    <property type="entry name" value="cmx_cmrA"/>
    <property type="match status" value="1"/>
</dbReference>
<evidence type="ECO:0000256" key="6">
    <source>
        <dbReference type="SAM" id="MobiDB-lite"/>
    </source>
</evidence>
<dbReference type="SUPFAM" id="SSF103473">
    <property type="entry name" value="MFS general substrate transporter"/>
    <property type="match status" value="1"/>
</dbReference>
<dbReference type="InterPro" id="IPR036259">
    <property type="entry name" value="MFS_trans_sf"/>
</dbReference>
<comment type="subcellular location">
    <subcellularLocation>
        <location evidence="1">Cell membrane</location>
        <topology evidence="1">Multi-pass membrane protein</topology>
    </subcellularLocation>
</comment>
<dbReference type="EMBL" id="BSTX01000002">
    <property type="protein sequence ID" value="GLZ77817.1"/>
    <property type="molecule type" value="Genomic_DNA"/>
</dbReference>
<accession>A0A9W6SKX4</accession>
<dbReference type="InterPro" id="IPR011701">
    <property type="entry name" value="MFS"/>
</dbReference>
<dbReference type="PROSITE" id="PS50850">
    <property type="entry name" value="MFS"/>
    <property type="match status" value="1"/>
</dbReference>
<protein>
    <submittedName>
        <fullName evidence="9">Chloramphenicol resistance protein</fullName>
    </submittedName>
</protein>
<feature type="transmembrane region" description="Helical" evidence="7">
    <location>
        <begin position="340"/>
        <end position="357"/>
    </location>
</feature>
<dbReference type="GO" id="GO:0022857">
    <property type="term" value="F:transmembrane transporter activity"/>
    <property type="evidence" value="ECO:0007669"/>
    <property type="project" value="InterPro"/>
</dbReference>
<dbReference type="PANTHER" id="PTHR43124:SF3">
    <property type="entry name" value="CHLORAMPHENICOL EFFLUX PUMP RV0191"/>
    <property type="match status" value="1"/>
</dbReference>
<feature type="transmembrane region" description="Helical" evidence="7">
    <location>
        <begin position="99"/>
        <end position="120"/>
    </location>
</feature>
<keyword evidence="10" id="KW-1185">Reference proteome</keyword>
<gene>
    <name evidence="9" type="ORF">Afil01_26240</name>
</gene>
<feature type="transmembrane region" description="Helical" evidence="7">
    <location>
        <begin position="43"/>
        <end position="63"/>
    </location>
</feature>
<dbReference type="PANTHER" id="PTHR43124">
    <property type="entry name" value="PURINE EFFLUX PUMP PBUE"/>
    <property type="match status" value="1"/>
</dbReference>
<feature type="transmembrane region" description="Helical" evidence="7">
    <location>
        <begin position="132"/>
        <end position="153"/>
    </location>
</feature>
<evidence type="ECO:0000313" key="10">
    <source>
        <dbReference type="Proteomes" id="UP001165079"/>
    </source>
</evidence>
<keyword evidence="4 7" id="KW-1133">Transmembrane helix</keyword>
<dbReference type="InterPro" id="IPR050189">
    <property type="entry name" value="MFS_Efflux_Transporters"/>
</dbReference>
<dbReference type="AlphaFoldDB" id="A0A9W6SKX4"/>
<name>A0A9W6SKX4_9ACTN</name>
<feature type="transmembrane region" description="Helical" evidence="7">
    <location>
        <begin position="200"/>
        <end position="224"/>
    </location>
</feature>
<comment type="caution">
    <text evidence="9">The sequence shown here is derived from an EMBL/GenBank/DDBJ whole genome shotgun (WGS) entry which is preliminary data.</text>
</comment>
<sequence length="381" mass="37822">MPFAVFLLALAVFAQGTSEFMLSGLLPELAADLGIPVPAAGDLTSAFALGMIAGAPLMAVLALRISRRFALTLFLAVFAAAHVVGAVTASYPLLLVTRVVAAVADAGFLAVALATAGALVAPDARGRATSVLLGGVTLACVAGVPLGAVLGSHLGWRSVFWAVALLCLPPLAAIPLTVPGGRSSGAAPWRQFTVLGRVRLLHALLLGALVNGATFCAFTYLAVFAEGTGVWVPALLALFGLGSFAGVALSARLSRLWPLLPVGWTLLALLGGEPVALIALVPVTAALSFGVGASLIARVMSLTGDAPLLGGALATAALNVGAAAGPWLGGLALGAGGGPVWVSAGLAAGAVVVWVTYGTRRGRPSRSGGSAGGPGRTPSRR</sequence>
<proteinExistence type="predicted"/>
<dbReference type="CDD" id="cd17324">
    <property type="entry name" value="MFS_NepI_like"/>
    <property type="match status" value="1"/>
</dbReference>
<reference evidence="9" key="1">
    <citation type="submission" date="2023-03" db="EMBL/GenBank/DDBJ databases">
        <title>Actinorhabdospora filicis NBRC 111898.</title>
        <authorList>
            <person name="Ichikawa N."/>
            <person name="Sato H."/>
            <person name="Tonouchi N."/>
        </authorList>
    </citation>
    <scope>NUCLEOTIDE SEQUENCE</scope>
    <source>
        <strain evidence="9">NBRC 111898</strain>
    </source>
</reference>
<feature type="transmembrane region" description="Helical" evidence="7">
    <location>
        <begin position="159"/>
        <end position="179"/>
    </location>
</feature>
<evidence type="ECO:0000256" key="1">
    <source>
        <dbReference type="ARBA" id="ARBA00004651"/>
    </source>
</evidence>